<evidence type="ECO:0000259" key="1">
    <source>
        <dbReference type="Pfam" id="PF09851"/>
    </source>
</evidence>
<gene>
    <name evidence="2" type="ORF">FB382_003776</name>
</gene>
<dbReference type="Proteomes" id="UP000580910">
    <property type="component" value="Unassembled WGS sequence"/>
</dbReference>
<reference evidence="2 3" key="1">
    <citation type="submission" date="2020-07" db="EMBL/GenBank/DDBJ databases">
        <title>Sequencing the genomes of 1000 actinobacteria strains.</title>
        <authorList>
            <person name="Klenk H.-P."/>
        </authorList>
    </citation>
    <scope>NUCLEOTIDE SEQUENCE [LARGE SCALE GENOMIC DNA]</scope>
    <source>
        <strain evidence="2 3">DSM 21349</strain>
    </source>
</reference>
<dbReference type="AlphaFoldDB" id="A0A7W3PB55"/>
<dbReference type="Pfam" id="PF09851">
    <property type="entry name" value="SHOCT"/>
    <property type="match status" value="1"/>
</dbReference>
<proteinExistence type="predicted"/>
<name>A0A7W3PB55_9ACTN</name>
<feature type="domain" description="SHOCT" evidence="1">
    <location>
        <begin position="132"/>
        <end position="159"/>
    </location>
</feature>
<keyword evidence="3" id="KW-1185">Reference proteome</keyword>
<dbReference type="EMBL" id="JACGXA010000001">
    <property type="protein sequence ID" value="MBA8805485.1"/>
    <property type="molecule type" value="Genomic_DNA"/>
</dbReference>
<comment type="caution">
    <text evidence="2">The sequence shown here is derived from an EMBL/GenBank/DDBJ whole genome shotgun (WGS) entry which is preliminary data.</text>
</comment>
<dbReference type="InterPro" id="IPR018649">
    <property type="entry name" value="SHOCT"/>
</dbReference>
<sequence>MSNLANERFFPAHPDWVFAAVTRALKALRWSVKSTDEYARSVSFSTPMSGFSWGASLSASVIPSPEGGLVRVVGAAKVRTNVTAGGAERKNIARLLDTASHHLQGMLEQDPSGAIHPPQAGVSRASGQTVADQLQKLAELRGSGALTDAEFRVAKARLLD</sequence>
<evidence type="ECO:0000313" key="2">
    <source>
        <dbReference type="EMBL" id="MBA8805485.1"/>
    </source>
</evidence>
<dbReference type="RefSeq" id="WP_182541217.1">
    <property type="nucleotide sequence ID" value="NZ_JACGXA010000001.1"/>
</dbReference>
<accession>A0A7W3PB55</accession>
<organism evidence="2 3">
    <name type="scientific">Nocardioides ginsengisegetis</name>
    <dbReference type="NCBI Taxonomy" id="661491"/>
    <lineage>
        <taxon>Bacteria</taxon>
        <taxon>Bacillati</taxon>
        <taxon>Actinomycetota</taxon>
        <taxon>Actinomycetes</taxon>
        <taxon>Propionibacteriales</taxon>
        <taxon>Nocardioidaceae</taxon>
        <taxon>Nocardioides</taxon>
    </lineage>
</organism>
<protein>
    <recommendedName>
        <fullName evidence="1">SHOCT domain-containing protein</fullName>
    </recommendedName>
</protein>
<evidence type="ECO:0000313" key="3">
    <source>
        <dbReference type="Proteomes" id="UP000580910"/>
    </source>
</evidence>